<evidence type="ECO:0000256" key="2">
    <source>
        <dbReference type="SAM" id="SignalP"/>
    </source>
</evidence>
<feature type="region of interest" description="Disordered" evidence="1">
    <location>
        <begin position="79"/>
        <end position="117"/>
    </location>
</feature>
<reference evidence="3 4" key="1">
    <citation type="journal article" date="2020" name="Nat. Food">
        <title>A phased Vanilla planifolia genome enables genetic improvement of flavour and production.</title>
        <authorList>
            <person name="Hasing T."/>
            <person name="Tang H."/>
            <person name="Brym M."/>
            <person name="Khazi F."/>
            <person name="Huang T."/>
            <person name="Chambers A.H."/>
        </authorList>
    </citation>
    <scope>NUCLEOTIDE SEQUENCE [LARGE SCALE GENOMIC DNA]</scope>
    <source>
        <tissue evidence="3">Leaf</tissue>
    </source>
</reference>
<keyword evidence="2" id="KW-0732">Signal</keyword>
<feature type="chain" id="PRO_5032595625" evidence="2">
    <location>
        <begin position="24"/>
        <end position="117"/>
    </location>
</feature>
<dbReference type="AlphaFoldDB" id="A0A835RRN6"/>
<sequence length="117" mass="13010">MLKPSTGLIRWVIKNLALGLGVGQCCRPKNLGWSKAVLNSWEAVGSEQADEPEVPPRDHRKELPDDLVNALMALDGIMQAEDQVEGQVEDQAEDQVEDQAEDQVEDQEELAGMEEER</sequence>
<feature type="compositionally biased region" description="Acidic residues" evidence="1">
    <location>
        <begin position="82"/>
        <end position="117"/>
    </location>
</feature>
<comment type="caution">
    <text evidence="3">The sequence shown here is derived from an EMBL/GenBank/DDBJ whole genome shotgun (WGS) entry which is preliminary data.</text>
</comment>
<evidence type="ECO:0000313" key="3">
    <source>
        <dbReference type="EMBL" id="KAG0490827.1"/>
    </source>
</evidence>
<dbReference type="Proteomes" id="UP000639772">
    <property type="component" value="Chromosome 3"/>
</dbReference>
<name>A0A835RRN6_VANPL</name>
<gene>
    <name evidence="3" type="ORF">HPP92_007690</name>
</gene>
<organism evidence="3 4">
    <name type="scientific">Vanilla planifolia</name>
    <name type="common">Vanilla</name>
    <dbReference type="NCBI Taxonomy" id="51239"/>
    <lineage>
        <taxon>Eukaryota</taxon>
        <taxon>Viridiplantae</taxon>
        <taxon>Streptophyta</taxon>
        <taxon>Embryophyta</taxon>
        <taxon>Tracheophyta</taxon>
        <taxon>Spermatophyta</taxon>
        <taxon>Magnoliopsida</taxon>
        <taxon>Liliopsida</taxon>
        <taxon>Asparagales</taxon>
        <taxon>Orchidaceae</taxon>
        <taxon>Vanilloideae</taxon>
        <taxon>Vanilleae</taxon>
        <taxon>Vanilla</taxon>
    </lineage>
</organism>
<protein>
    <submittedName>
        <fullName evidence="3">Uncharacterized protein</fullName>
    </submittedName>
</protein>
<proteinExistence type="predicted"/>
<accession>A0A835RRN6</accession>
<dbReference type="EMBL" id="JADCNM010000003">
    <property type="protein sequence ID" value="KAG0490827.1"/>
    <property type="molecule type" value="Genomic_DNA"/>
</dbReference>
<evidence type="ECO:0000313" key="4">
    <source>
        <dbReference type="Proteomes" id="UP000639772"/>
    </source>
</evidence>
<feature type="signal peptide" evidence="2">
    <location>
        <begin position="1"/>
        <end position="23"/>
    </location>
</feature>
<evidence type="ECO:0000256" key="1">
    <source>
        <dbReference type="SAM" id="MobiDB-lite"/>
    </source>
</evidence>